<dbReference type="Proteomes" id="UP000702209">
    <property type="component" value="Unassembled WGS sequence"/>
</dbReference>
<evidence type="ECO:0008006" key="4">
    <source>
        <dbReference type="Google" id="ProtNLM"/>
    </source>
</evidence>
<comment type="caution">
    <text evidence="2">The sequence shown here is derived from an EMBL/GenBank/DDBJ whole genome shotgun (WGS) entry which is preliminary data.</text>
</comment>
<dbReference type="InterPro" id="IPR055595">
    <property type="entry name" value="DUF7171"/>
</dbReference>
<feature type="compositionally biased region" description="Acidic residues" evidence="1">
    <location>
        <begin position="86"/>
        <end position="95"/>
    </location>
</feature>
<name>A0ABS0CNZ8_9NOCA</name>
<evidence type="ECO:0000313" key="3">
    <source>
        <dbReference type="Proteomes" id="UP000702209"/>
    </source>
</evidence>
<accession>A0ABS0CNZ8</accession>
<protein>
    <recommendedName>
        <fullName evidence="4">Single-stranded DNA-binding protein</fullName>
    </recommendedName>
</protein>
<feature type="region of interest" description="Disordered" evidence="1">
    <location>
        <begin position="74"/>
        <end position="125"/>
    </location>
</feature>
<evidence type="ECO:0000256" key="1">
    <source>
        <dbReference type="SAM" id="MobiDB-lite"/>
    </source>
</evidence>
<gene>
    <name evidence="2" type="ORF">IU459_12010</name>
</gene>
<evidence type="ECO:0000313" key="2">
    <source>
        <dbReference type="EMBL" id="MBF6298266.1"/>
    </source>
</evidence>
<dbReference type="RefSeq" id="WP_195129575.1">
    <property type="nucleotide sequence ID" value="NZ_JADLQX010000007.1"/>
</dbReference>
<reference evidence="2 3" key="1">
    <citation type="submission" date="2020-10" db="EMBL/GenBank/DDBJ databases">
        <title>Identification of Nocardia species via Next-generation sequencing and recognition of intraspecies genetic diversity.</title>
        <authorList>
            <person name="Li P."/>
            <person name="Li P."/>
            <person name="Lu B."/>
        </authorList>
    </citation>
    <scope>NUCLEOTIDE SEQUENCE [LARGE SCALE GENOMIC DNA]</scope>
    <source>
        <strain evidence="2 3">BJ06-0157</strain>
    </source>
</reference>
<keyword evidence="3" id="KW-1185">Reference proteome</keyword>
<dbReference type="Pfam" id="PF23785">
    <property type="entry name" value="DUF7171"/>
    <property type="match status" value="1"/>
</dbReference>
<dbReference type="EMBL" id="JADLQX010000007">
    <property type="protein sequence ID" value="MBF6298266.1"/>
    <property type="molecule type" value="Genomic_DNA"/>
</dbReference>
<proteinExistence type="predicted"/>
<organism evidence="2 3">
    <name type="scientific">Nocardia amamiensis</name>
    <dbReference type="NCBI Taxonomy" id="404578"/>
    <lineage>
        <taxon>Bacteria</taxon>
        <taxon>Bacillati</taxon>
        <taxon>Actinomycetota</taxon>
        <taxon>Actinomycetes</taxon>
        <taxon>Mycobacteriales</taxon>
        <taxon>Nocardiaceae</taxon>
        <taxon>Nocardia</taxon>
    </lineage>
</organism>
<sequence>MAKVTTFNGTNGTADGFTKYRFSGSPTDQFEHRGEVGEMRVMRVTVECVAEGYDQVSDGIRHQTKWKVINAEIGETVERPAGDPELPYEGDDDSAEGGSYGDYTGGEAAESDGGNVVTAQFSDNN</sequence>